<name>A0A4U1JH38_9BACT</name>
<organism evidence="3 4">
    <name type="scientific">Polyangium fumosum</name>
    <dbReference type="NCBI Taxonomy" id="889272"/>
    <lineage>
        <taxon>Bacteria</taxon>
        <taxon>Pseudomonadati</taxon>
        <taxon>Myxococcota</taxon>
        <taxon>Polyangia</taxon>
        <taxon>Polyangiales</taxon>
        <taxon>Polyangiaceae</taxon>
        <taxon>Polyangium</taxon>
    </lineage>
</organism>
<evidence type="ECO:0000313" key="3">
    <source>
        <dbReference type="EMBL" id="TKD10471.1"/>
    </source>
</evidence>
<feature type="signal peptide" evidence="2">
    <location>
        <begin position="1"/>
        <end position="18"/>
    </location>
</feature>
<evidence type="ECO:0000256" key="2">
    <source>
        <dbReference type="SAM" id="SignalP"/>
    </source>
</evidence>
<evidence type="ECO:0000313" key="4">
    <source>
        <dbReference type="Proteomes" id="UP000309215"/>
    </source>
</evidence>
<proteinExistence type="predicted"/>
<reference evidence="3 4" key="1">
    <citation type="submission" date="2019-04" db="EMBL/GenBank/DDBJ databases">
        <authorList>
            <person name="Li Y."/>
            <person name="Wang J."/>
        </authorList>
    </citation>
    <scope>NUCLEOTIDE SEQUENCE [LARGE SCALE GENOMIC DNA]</scope>
    <source>
        <strain evidence="3 4">DSM 14668</strain>
    </source>
</reference>
<sequence>MRRSFLLSALTTAATACGSPAPPAPSSPQVRVAPEVLPSASAAADPGPEATSPDTACPPDKAEDDPACVYAAIVKRIPRRLDIDRAIEPYAGNLIEVKKAYDDDFALAHTLSGELEPLAARAEPRVLSIRARIQQAALHDVVRQRLAGAEPPRVNLYSDKEEDLLTKAATSGNPNLISMSEELRRRREEMFQAARENWLQEAEGPLVRHYADALLRARAWSLETPEIGRARARFRHWSELLGDAKIKAYTEGLVDPANGTPFTYTPGALETP</sequence>
<feature type="chain" id="PRO_5020236529" description="Lipoprotein" evidence="2">
    <location>
        <begin position="19"/>
        <end position="272"/>
    </location>
</feature>
<protein>
    <recommendedName>
        <fullName evidence="5">Lipoprotein</fullName>
    </recommendedName>
</protein>
<keyword evidence="2" id="KW-0732">Signal</keyword>
<gene>
    <name evidence="3" type="ORF">E8A74_08485</name>
</gene>
<evidence type="ECO:0000256" key="1">
    <source>
        <dbReference type="SAM" id="MobiDB-lite"/>
    </source>
</evidence>
<dbReference type="PROSITE" id="PS51257">
    <property type="entry name" value="PROKAR_LIPOPROTEIN"/>
    <property type="match status" value="1"/>
</dbReference>
<feature type="region of interest" description="Disordered" evidence="1">
    <location>
        <begin position="16"/>
        <end position="63"/>
    </location>
</feature>
<accession>A0A4U1JH38</accession>
<dbReference type="EMBL" id="SSMQ01000006">
    <property type="protein sequence ID" value="TKD10471.1"/>
    <property type="molecule type" value="Genomic_DNA"/>
</dbReference>
<dbReference type="RefSeq" id="WP_136928437.1">
    <property type="nucleotide sequence ID" value="NZ_SSMQ01000006.1"/>
</dbReference>
<comment type="caution">
    <text evidence="3">The sequence shown here is derived from an EMBL/GenBank/DDBJ whole genome shotgun (WGS) entry which is preliminary data.</text>
</comment>
<dbReference type="Proteomes" id="UP000309215">
    <property type="component" value="Unassembled WGS sequence"/>
</dbReference>
<dbReference type="AlphaFoldDB" id="A0A4U1JH38"/>
<keyword evidence="4" id="KW-1185">Reference proteome</keyword>
<evidence type="ECO:0008006" key="5">
    <source>
        <dbReference type="Google" id="ProtNLM"/>
    </source>
</evidence>